<dbReference type="Proteomes" id="UP000282106">
    <property type="component" value="Unassembled WGS sequence"/>
</dbReference>
<evidence type="ECO:0000256" key="1">
    <source>
        <dbReference type="ARBA" id="ARBA00001206"/>
    </source>
</evidence>
<feature type="binding site" evidence="16">
    <location>
        <begin position="6"/>
        <end position="13"/>
    </location>
    <ligand>
        <name>ATP</name>
        <dbReference type="ChEBI" id="CHEBI:30616"/>
    </ligand>
</feature>
<keyword evidence="9 16" id="KW-0547">Nucleotide-binding</keyword>
<dbReference type="InterPro" id="IPR004619">
    <property type="entry name" value="Type_III_PanK"/>
</dbReference>
<dbReference type="EMBL" id="RJVO01000002">
    <property type="protein sequence ID" value="ROH91880.1"/>
    <property type="molecule type" value="Genomic_DNA"/>
</dbReference>
<sequence length="244" mass="26002">MKLLVDVGNTRLKWALWDGTLRPGEPLPHGGYPWAAFAGQRWPVVQEVWLSAVPRLGEAARWQSVVQAACGVAPQLPRSRAEWQGLRNVYPQPERLGIDRWLAMVAVWQQRRGPFVVLSAGTALTFDRVDREGCHLGGIIAPGYGSALASLLQVTATATPAAVPADPRGLGSNSETAIRQGALFAALGAVEHCLRAPGGDPDELRVLTGGDALLLLPQLPGAWQLRPQLVLEGLLALSEAGATP</sequence>
<keyword evidence="13 16" id="KW-0173">Coenzyme A biosynthesis</keyword>
<dbReference type="PANTHER" id="PTHR34265">
    <property type="entry name" value="TYPE III PANTOTHENATE KINASE"/>
    <property type="match status" value="1"/>
</dbReference>
<evidence type="ECO:0000256" key="13">
    <source>
        <dbReference type="ARBA" id="ARBA00022993"/>
    </source>
</evidence>
<evidence type="ECO:0000256" key="2">
    <source>
        <dbReference type="ARBA" id="ARBA00001958"/>
    </source>
</evidence>
<dbReference type="Pfam" id="PF03309">
    <property type="entry name" value="Pan_kinase"/>
    <property type="match status" value="1"/>
</dbReference>
<dbReference type="InParanoid" id="A0A3N0VGU7"/>
<keyword evidence="10 16" id="KW-0418">Kinase</keyword>
<comment type="function">
    <text evidence="16">Catalyzes the phosphorylation of pantothenate (Pan), the first step in CoA biosynthesis.</text>
</comment>
<gene>
    <name evidence="16" type="primary">coaX</name>
    <name evidence="17" type="ORF">ED208_05760</name>
</gene>
<comment type="similarity">
    <text evidence="14 16">Belongs to the type III pantothenate kinase family.</text>
</comment>
<dbReference type="PANTHER" id="PTHR34265:SF1">
    <property type="entry name" value="TYPE III PANTOTHENATE KINASE"/>
    <property type="match status" value="1"/>
</dbReference>
<evidence type="ECO:0000256" key="7">
    <source>
        <dbReference type="ARBA" id="ARBA00022490"/>
    </source>
</evidence>
<reference evidence="17 18" key="1">
    <citation type="submission" date="2018-10" db="EMBL/GenBank/DDBJ databases">
        <authorList>
            <person name="Chen W.-M."/>
        </authorList>
    </citation>
    <scope>NUCLEOTIDE SEQUENCE [LARGE SCALE GENOMIC DNA]</scope>
    <source>
        <strain evidence="17 18">THS-13</strain>
    </source>
</reference>
<accession>A0A3N0VGU7</accession>
<dbReference type="HAMAP" id="MF_01274">
    <property type="entry name" value="Pantothen_kinase_3"/>
    <property type="match status" value="1"/>
</dbReference>
<comment type="catalytic activity">
    <reaction evidence="1 16">
        <text>(R)-pantothenate + ATP = (R)-4'-phosphopantothenate + ADP + H(+)</text>
        <dbReference type="Rhea" id="RHEA:16373"/>
        <dbReference type="ChEBI" id="CHEBI:10986"/>
        <dbReference type="ChEBI" id="CHEBI:15378"/>
        <dbReference type="ChEBI" id="CHEBI:29032"/>
        <dbReference type="ChEBI" id="CHEBI:30616"/>
        <dbReference type="ChEBI" id="CHEBI:456216"/>
        <dbReference type="EC" id="2.7.1.33"/>
    </reaction>
</comment>
<evidence type="ECO:0000256" key="10">
    <source>
        <dbReference type="ARBA" id="ARBA00022777"/>
    </source>
</evidence>
<evidence type="ECO:0000256" key="9">
    <source>
        <dbReference type="ARBA" id="ARBA00022741"/>
    </source>
</evidence>
<dbReference type="GO" id="GO:0005737">
    <property type="term" value="C:cytoplasm"/>
    <property type="evidence" value="ECO:0007669"/>
    <property type="project" value="UniProtKB-SubCell"/>
</dbReference>
<keyword evidence="8 16" id="KW-0808">Transferase</keyword>
<feature type="binding site" evidence="16">
    <location>
        <position position="90"/>
    </location>
    <ligand>
        <name>substrate</name>
    </ligand>
</feature>
<evidence type="ECO:0000256" key="8">
    <source>
        <dbReference type="ARBA" id="ARBA00022679"/>
    </source>
</evidence>
<evidence type="ECO:0000256" key="12">
    <source>
        <dbReference type="ARBA" id="ARBA00022958"/>
    </source>
</evidence>
<evidence type="ECO:0000256" key="15">
    <source>
        <dbReference type="ARBA" id="ARBA00040883"/>
    </source>
</evidence>
<dbReference type="AlphaFoldDB" id="A0A3N0VGU7"/>
<name>A0A3N0VGU7_9GAMM</name>
<feature type="binding site" evidence="16">
    <location>
        <position position="174"/>
    </location>
    <ligand>
        <name>substrate</name>
    </ligand>
</feature>
<dbReference type="GO" id="GO:0005524">
    <property type="term" value="F:ATP binding"/>
    <property type="evidence" value="ECO:0007669"/>
    <property type="project" value="UniProtKB-UniRule"/>
</dbReference>
<feature type="binding site" evidence="16">
    <location>
        <begin position="97"/>
        <end position="100"/>
    </location>
    <ligand>
        <name>substrate</name>
    </ligand>
</feature>
<dbReference type="EC" id="2.7.1.33" evidence="6 16"/>
<comment type="pathway">
    <text evidence="4 16">Cofactor biosynthesis; coenzyme A biosynthesis; CoA from (R)-pantothenate: step 1/5.</text>
</comment>
<dbReference type="NCBIfam" id="TIGR00671">
    <property type="entry name" value="baf"/>
    <property type="match status" value="1"/>
</dbReference>
<evidence type="ECO:0000256" key="16">
    <source>
        <dbReference type="HAMAP-Rule" id="MF_01274"/>
    </source>
</evidence>
<feature type="active site" description="Proton acceptor" evidence="16">
    <location>
        <position position="99"/>
    </location>
</feature>
<comment type="subunit">
    <text evidence="5 16">Homodimer.</text>
</comment>
<dbReference type="InterPro" id="IPR043129">
    <property type="entry name" value="ATPase_NBD"/>
</dbReference>
<feature type="binding site" evidence="16">
    <location>
        <position position="122"/>
    </location>
    <ligand>
        <name>ATP</name>
        <dbReference type="ChEBI" id="CHEBI:30616"/>
    </ligand>
</feature>
<evidence type="ECO:0000256" key="11">
    <source>
        <dbReference type="ARBA" id="ARBA00022840"/>
    </source>
</evidence>
<dbReference type="RefSeq" id="WP_123210924.1">
    <property type="nucleotide sequence ID" value="NZ_RJVO01000002.1"/>
</dbReference>
<dbReference type="Gene3D" id="3.30.420.40">
    <property type="match status" value="2"/>
</dbReference>
<proteinExistence type="inferred from homology"/>
<keyword evidence="7 16" id="KW-0963">Cytoplasm</keyword>
<evidence type="ECO:0000256" key="4">
    <source>
        <dbReference type="ARBA" id="ARBA00005225"/>
    </source>
</evidence>
<keyword evidence="11 16" id="KW-0067">ATP-binding</keyword>
<dbReference type="CDD" id="cd24015">
    <property type="entry name" value="ASKHA_NBD_PanK-III"/>
    <property type="match status" value="1"/>
</dbReference>
<comment type="caution">
    <text evidence="17">The sequence shown here is derived from an EMBL/GenBank/DDBJ whole genome shotgun (WGS) entry which is preliminary data.</text>
</comment>
<comment type="caution">
    <text evidence="16">Lacks conserved residue(s) required for the propagation of feature annotation.</text>
</comment>
<dbReference type="GO" id="GO:0004594">
    <property type="term" value="F:pantothenate kinase activity"/>
    <property type="evidence" value="ECO:0007669"/>
    <property type="project" value="UniProtKB-UniRule"/>
</dbReference>
<dbReference type="GO" id="GO:0015937">
    <property type="term" value="P:coenzyme A biosynthetic process"/>
    <property type="evidence" value="ECO:0007669"/>
    <property type="project" value="UniProtKB-UniRule"/>
</dbReference>
<evidence type="ECO:0000256" key="3">
    <source>
        <dbReference type="ARBA" id="ARBA00004496"/>
    </source>
</evidence>
<evidence type="ECO:0000256" key="5">
    <source>
        <dbReference type="ARBA" id="ARBA00011738"/>
    </source>
</evidence>
<dbReference type="UniPathway" id="UPA00241">
    <property type="reaction ID" value="UER00352"/>
</dbReference>
<comment type="cofactor">
    <cofactor evidence="2">
        <name>K(+)</name>
        <dbReference type="ChEBI" id="CHEBI:29103"/>
    </cofactor>
</comment>
<comment type="cofactor">
    <cofactor evidence="16">
        <name>NH4(+)</name>
        <dbReference type="ChEBI" id="CHEBI:28938"/>
    </cofactor>
    <cofactor evidence="16">
        <name>K(+)</name>
        <dbReference type="ChEBI" id="CHEBI:29103"/>
    </cofactor>
    <text evidence="16">A monovalent cation. Ammonium or potassium.</text>
</comment>
<keyword evidence="12 16" id="KW-0630">Potassium</keyword>
<keyword evidence="18" id="KW-1185">Reference proteome</keyword>
<evidence type="ECO:0000313" key="18">
    <source>
        <dbReference type="Proteomes" id="UP000282106"/>
    </source>
</evidence>
<evidence type="ECO:0000256" key="6">
    <source>
        <dbReference type="ARBA" id="ARBA00012102"/>
    </source>
</evidence>
<organism evidence="17 18">
    <name type="scientific">Stagnimonas aquatica</name>
    <dbReference type="NCBI Taxonomy" id="2689987"/>
    <lineage>
        <taxon>Bacteria</taxon>
        <taxon>Pseudomonadati</taxon>
        <taxon>Pseudomonadota</taxon>
        <taxon>Gammaproteobacteria</taxon>
        <taxon>Nevskiales</taxon>
        <taxon>Nevskiaceae</taxon>
        <taxon>Stagnimonas</taxon>
    </lineage>
</organism>
<protein>
    <recommendedName>
        <fullName evidence="15 16">Type III pantothenate kinase</fullName>
        <ecNumber evidence="6 16">2.7.1.33</ecNumber>
    </recommendedName>
    <alternativeName>
        <fullName evidence="16">PanK-III</fullName>
    </alternativeName>
    <alternativeName>
        <fullName evidence="16">Pantothenic acid kinase</fullName>
    </alternativeName>
</protein>
<evidence type="ECO:0000313" key="17">
    <source>
        <dbReference type="EMBL" id="ROH91880.1"/>
    </source>
</evidence>
<dbReference type="SUPFAM" id="SSF53067">
    <property type="entry name" value="Actin-like ATPase domain"/>
    <property type="match status" value="2"/>
</dbReference>
<comment type="subcellular location">
    <subcellularLocation>
        <location evidence="3 16">Cytoplasm</location>
    </subcellularLocation>
</comment>
<evidence type="ECO:0000256" key="14">
    <source>
        <dbReference type="ARBA" id="ARBA00038036"/>
    </source>
</evidence>